<feature type="compositionally biased region" description="Polar residues" evidence="1">
    <location>
        <begin position="1"/>
        <end position="10"/>
    </location>
</feature>
<dbReference type="HOGENOM" id="CLU_1777655_0_0_1"/>
<keyword evidence="3" id="KW-1185">Reference proteome</keyword>
<feature type="region of interest" description="Disordered" evidence="1">
    <location>
        <begin position="1"/>
        <end position="26"/>
    </location>
</feature>
<dbReference type="PANTHER" id="PTHR43609">
    <property type="entry name" value="ACETYL-COA HYDROLASE"/>
    <property type="match status" value="1"/>
</dbReference>
<proteinExistence type="predicted"/>
<dbReference type="AlphaFoldDB" id="A0A0D0C6J1"/>
<reference evidence="2 3" key="1">
    <citation type="submission" date="2014-04" db="EMBL/GenBank/DDBJ databases">
        <title>Evolutionary Origins and Diversification of the Mycorrhizal Mutualists.</title>
        <authorList>
            <consortium name="DOE Joint Genome Institute"/>
            <consortium name="Mycorrhizal Genomics Consortium"/>
            <person name="Kohler A."/>
            <person name="Kuo A."/>
            <person name="Nagy L.G."/>
            <person name="Floudas D."/>
            <person name="Copeland A."/>
            <person name="Barry K.W."/>
            <person name="Cichocki N."/>
            <person name="Veneault-Fourrey C."/>
            <person name="LaButti K."/>
            <person name="Lindquist E.A."/>
            <person name="Lipzen A."/>
            <person name="Lundell T."/>
            <person name="Morin E."/>
            <person name="Murat C."/>
            <person name="Riley R."/>
            <person name="Ohm R."/>
            <person name="Sun H."/>
            <person name="Tunlid A."/>
            <person name="Henrissat B."/>
            <person name="Grigoriev I.V."/>
            <person name="Hibbett D.S."/>
            <person name="Martin F."/>
        </authorList>
    </citation>
    <scope>NUCLEOTIDE SEQUENCE [LARGE SCALE GENOMIC DNA]</scope>
    <source>
        <strain evidence="2 3">FD-317 M1</strain>
    </source>
</reference>
<dbReference type="GO" id="GO:0005739">
    <property type="term" value="C:mitochondrion"/>
    <property type="evidence" value="ECO:0007669"/>
    <property type="project" value="TreeGrafter"/>
</dbReference>
<evidence type="ECO:0000256" key="1">
    <source>
        <dbReference type="SAM" id="MobiDB-lite"/>
    </source>
</evidence>
<evidence type="ECO:0000313" key="3">
    <source>
        <dbReference type="Proteomes" id="UP000053593"/>
    </source>
</evidence>
<dbReference type="GO" id="GO:0006083">
    <property type="term" value="P:acetate metabolic process"/>
    <property type="evidence" value="ECO:0007669"/>
    <property type="project" value="InterPro"/>
</dbReference>
<organism evidence="2 3">
    <name type="scientific">Collybiopsis luxurians FD-317 M1</name>
    <dbReference type="NCBI Taxonomy" id="944289"/>
    <lineage>
        <taxon>Eukaryota</taxon>
        <taxon>Fungi</taxon>
        <taxon>Dikarya</taxon>
        <taxon>Basidiomycota</taxon>
        <taxon>Agaricomycotina</taxon>
        <taxon>Agaricomycetes</taxon>
        <taxon>Agaricomycetidae</taxon>
        <taxon>Agaricales</taxon>
        <taxon>Marasmiineae</taxon>
        <taxon>Omphalotaceae</taxon>
        <taxon>Collybiopsis</taxon>
        <taxon>Collybiopsis luxurians</taxon>
    </lineage>
</organism>
<accession>A0A0D0C6J1</accession>
<name>A0A0D0C6J1_9AGAR</name>
<dbReference type="GO" id="GO:0008775">
    <property type="term" value="F:acetate CoA-transferase activity"/>
    <property type="evidence" value="ECO:0007669"/>
    <property type="project" value="InterPro"/>
</dbReference>
<sequence>MTSLNPSSHLLPTLPHHPASDHISSTAIPIDPDQVVAIIESPKLDNTGSNAPENDELGNCKAFDRTQVASSPEIIRRMGIKAMLVDISGHANSTNAPGSNTPLVCTFGHANLTNELGFRMLNWLGGPGSADFLRNAKDFDYASPST</sequence>
<dbReference type="GO" id="GO:0003986">
    <property type="term" value="F:acetyl-CoA hydrolase activity"/>
    <property type="evidence" value="ECO:0007669"/>
    <property type="project" value="TreeGrafter"/>
</dbReference>
<dbReference type="InterPro" id="IPR046433">
    <property type="entry name" value="ActCoA_hydro"/>
</dbReference>
<dbReference type="EMBL" id="KN834908">
    <property type="protein sequence ID" value="KIK50343.1"/>
    <property type="molecule type" value="Genomic_DNA"/>
</dbReference>
<evidence type="ECO:0000313" key="2">
    <source>
        <dbReference type="EMBL" id="KIK50343.1"/>
    </source>
</evidence>
<dbReference type="PANTHER" id="PTHR43609:SF1">
    <property type="entry name" value="ACETYL-COA HYDROLASE"/>
    <property type="match status" value="1"/>
</dbReference>
<gene>
    <name evidence="2" type="ORF">GYMLUDRAFT_253068</name>
</gene>
<protein>
    <submittedName>
        <fullName evidence="2">Uncharacterized protein</fullName>
    </submittedName>
</protein>
<dbReference type="Proteomes" id="UP000053593">
    <property type="component" value="Unassembled WGS sequence"/>
</dbReference>